<protein>
    <submittedName>
        <fullName evidence="2">Xaa-Pro aminopeptidase</fullName>
    </submittedName>
</protein>
<dbReference type="PANTHER" id="PTHR46112">
    <property type="entry name" value="AMINOPEPTIDASE"/>
    <property type="match status" value="1"/>
</dbReference>
<organism evidence="2 3">
    <name type="scientific">Deinococcus peraridilitoris (strain DSM 19664 / LMG 22246 / CIP 109416 / KR-200)</name>
    <dbReference type="NCBI Taxonomy" id="937777"/>
    <lineage>
        <taxon>Bacteria</taxon>
        <taxon>Thermotogati</taxon>
        <taxon>Deinococcota</taxon>
        <taxon>Deinococci</taxon>
        <taxon>Deinococcales</taxon>
        <taxon>Deinococcaceae</taxon>
        <taxon>Deinococcus</taxon>
    </lineage>
</organism>
<gene>
    <name evidence="2" type="ordered locus">Deipe_0351</name>
</gene>
<name>K9ZWI9_DEIPD</name>
<dbReference type="InterPro" id="IPR050659">
    <property type="entry name" value="Peptidase_M24B"/>
</dbReference>
<dbReference type="Gene3D" id="3.90.230.10">
    <property type="entry name" value="Creatinase/methionine aminopeptidase superfamily"/>
    <property type="match status" value="1"/>
</dbReference>
<dbReference type="OrthoDB" id="4850044at2"/>
<dbReference type="HOGENOM" id="CLU_053687_0_0_0"/>
<keyword evidence="2" id="KW-0378">Hydrolase</keyword>
<dbReference type="STRING" id="937777.Deipe_0351"/>
<dbReference type="AlphaFoldDB" id="K9ZWI9"/>
<dbReference type="InterPro" id="IPR000994">
    <property type="entry name" value="Pept_M24"/>
</dbReference>
<sequence>MSRVTEVAAKLGRLLEVLEGAGASALRLKGSEWFAWATAGGSNVVQLASETGVAEILVTHEGAFILTNDIEAERLREEEITAPFTVWSHPWADEHAREVRIRELSRGGRVICDRPQGDEGPLPAGTAQLRWTLLDGEVERYRQVGRQAAEAMTEALSQAQSDWTEAQLAGAGARALVSRDLEPALILAAGAGRAERYRHVTVKSELLGPWAMMVFCARGYGLYANLTRFVSFGELPGELARRHQALLGVEARLWAASKPGTRLDDLYLVAERAYADIGEQRAILEHHQGGVTGYRSREQVASPHTPEVLGHGMALAWNPSLRGAKIEDTILIGPGGQPEVLTIDPAWPHLQAEHGARPAVLEKRA</sequence>
<dbReference type="SUPFAM" id="SSF55920">
    <property type="entry name" value="Creatinase/aminopeptidase"/>
    <property type="match status" value="1"/>
</dbReference>
<evidence type="ECO:0000259" key="1">
    <source>
        <dbReference type="Pfam" id="PF00557"/>
    </source>
</evidence>
<keyword evidence="3" id="KW-1185">Reference proteome</keyword>
<dbReference type="Proteomes" id="UP000010467">
    <property type="component" value="Chromosome"/>
</dbReference>
<feature type="domain" description="Peptidase M24" evidence="1">
    <location>
        <begin position="139"/>
        <end position="332"/>
    </location>
</feature>
<dbReference type="eggNOG" id="COG0006">
    <property type="taxonomic scope" value="Bacteria"/>
</dbReference>
<keyword evidence="2" id="KW-0645">Protease</keyword>
<evidence type="ECO:0000313" key="2">
    <source>
        <dbReference type="EMBL" id="AFZ65951.1"/>
    </source>
</evidence>
<proteinExistence type="predicted"/>
<dbReference type="GO" id="GO:0004177">
    <property type="term" value="F:aminopeptidase activity"/>
    <property type="evidence" value="ECO:0007669"/>
    <property type="project" value="UniProtKB-KW"/>
</dbReference>
<accession>K9ZWI9</accession>
<dbReference type="InterPro" id="IPR036005">
    <property type="entry name" value="Creatinase/aminopeptidase-like"/>
</dbReference>
<reference evidence="3" key="1">
    <citation type="submission" date="2012-03" db="EMBL/GenBank/DDBJ databases">
        <title>Complete sequence of chromosome of Deinococcus peraridilitoris DSM 19664.</title>
        <authorList>
            <person name="Lucas S."/>
            <person name="Copeland A."/>
            <person name="Lapidus A."/>
            <person name="Glavina del Rio T."/>
            <person name="Dalin E."/>
            <person name="Tice H."/>
            <person name="Bruce D."/>
            <person name="Goodwin L."/>
            <person name="Pitluck S."/>
            <person name="Peters L."/>
            <person name="Mikhailova N."/>
            <person name="Lu M."/>
            <person name="Kyrpides N."/>
            <person name="Mavromatis K."/>
            <person name="Ivanova N."/>
            <person name="Brettin T."/>
            <person name="Detter J.C."/>
            <person name="Han C."/>
            <person name="Larimer F."/>
            <person name="Land M."/>
            <person name="Hauser L."/>
            <person name="Markowitz V."/>
            <person name="Cheng J.-F."/>
            <person name="Hugenholtz P."/>
            <person name="Woyke T."/>
            <person name="Wu D."/>
            <person name="Pukall R."/>
            <person name="Steenblock K."/>
            <person name="Brambilla E."/>
            <person name="Klenk H.-P."/>
            <person name="Eisen J.A."/>
        </authorList>
    </citation>
    <scope>NUCLEOTIDE SEQUENCE [LARGE SCALE GENOMIC DNA]</scope>
    <source>
        <strain evidence="3">DSM 19664 / LMG 22246 / CIP 109416 / KR-200</strain>
    </source>
</reference>
<dbReference type="EMBL" id="CP003382">
    <property type="protein sequence ID" value="AFZ65951.1"/>
    <property type="molecule type" value="Genomic_DNA"/>
</dbReference>
<dbReference type="CDD" id="cd01066">
    <property type="entry name" value="APP_MetAP"/>
    <property type="match status" value="1"/>
</dbReference>
<dbReference type="PATRIC" id="fig|937777.3.peg.359"/>
<dbReference type="PANTHER" id="PTHR46112:SF2">
    <property type="entry name" value="XAA-PRO AMINOPEPTIDASE P-RELATED"/>
    <property type="match status" value="1"/>
</dbReference>
<dbReference type="Pfam" id="PF00557">
    <property type="entry name" value="Peptidase_M24"/>
    <property type="match status" value="1"/>
</dbReference>
<dbReference type="RefSeq" id="WP_015234262.1">
    <property type="nucleotide sequence ID" value="NC_019793.1"/>
</dbReference>
<evidence type="ECO:0000313" key="3">
    <source>
        <dbReference type="Proteomes" id="UP000010467"/>
    </source>
</evidence>
<keyword evidence="2" id="KW-0031">Aminopeptidase</keyword>
<dbReference type="KEGG" id="dpd:Deipe_0351"/>